<proteinExistence type="predicted"/>
<feature type="region of interest" description="Disordered" evidence="1">
    <location>
        <begin position="261"/>
        <end position="317"/>
    </location>
</feature>
<organism evidence="2">
    <name type="scientific">[Clostridium] nexile</name>
    <dbReference type="NCBI Taxonomy" id="29361"/>
    <lineage>
        <taxon>Bacteria</taxon>
        <taxon>Bacillati</taxon>
        <taxon>Bacillota</taxon>
        <taxon>Clostridia</taxon>
        <taxon>Lachnospirales</taxon>
        <taxon>Lachnospiraceae</taxon>
        <taxon>Tyzzerella</taxon>
    </lineage>
</organism>
<evidence type="ECO:0000313" key="2">
    <source>
        <dbReference type="EMBL" id="VYS98677.1"/>
    </source>
</evidence>
<name>A0A6N2SYN2_9FIRM</name>
<protein>
    <submittedName>
        <fullName evidence="2">Uncharacterized protein</fullName>
    </submittedName>
</protein>
<sequence length="659" mass="76265">MMNNKLFIPACHKFITKKDGTANFQRIYGVLKSAYSTKYPNDTLSSEEVFDFLKLNQIIPRDFSIQDMDFDYQELCFSIITQYKCNSICQLCPYSSLYKNIYEDEEAILLSYALSSWECLNSLKKTGLTCRHFRAMIPVSDKSKVQVVPLNRLAYEYLETVPSSANDLLSIDYKIMATLKQNNKNKLSDSDFEIMHKYLTNLTTVNSKKISDRNVADILKRCFQLEYNQKIASNPLNTTNSNISTVPSIEGLLAGKSQEHFSKKLPETPGKVKSTEVHAKQIPVASPEKPSQNAKELPPKSKNPNISAPAKKEPVSYPKTDSKILSIYTKQKNPESAIPAPVPLKRVPKIWTLSQQDLSSTHIVNLETVDQLRMELFLFDLLQTPMLPSEIVKIKKEYWFLMYVKDQFYTFHADNFVLFQHILPYISRSKVRKIICYEPYLLYYFLFKHNLYHVSIFTLRLVADVCLPLHNWGISIETLLKTLLHIHVNEPIIDILPAYYQTYRALDKKLETIDTVQQDILLHKIYLARAIGKFFIPSNYYAAENYAILEETPEDYVFTYDGTQKIQAPYYSIRYIFSWNAKELFPAKSLAIWFIKNRLLETHQITILAVKENQITFAIADEEYSFLCSIVNQVIGQYVMMNKTPPISIDEIILNDKML</sequence>
<dbReference type="AlphaFoldDB" id="A0A6N2SYN2"/>
<accession>A0A6N2SYN2</accession>
<dbReference type="EMBL" id="CACRTG010000009">
    <property type="protein sequence ID" value="VYS98677.1"/>
    <property type="molecule type" value="Genomic_DNA"/>
</dbReference>
<reference evidence="2" key="1">
    <citation type="submission" date="2019-11" db="EMBL/GenBank/DDBJ databases">
        <authorList>
            <person name="Feng L."/>
        </authorList>
    </citation>
    <scope>NUCLEOTIDE SEQUENCE</scope>
    <source>
        <strain evidence="2">CnexileLFYP112</strain>
    </source>
</reference>
<evidence type="ECO:0000256" key="1">
    <source>
        <dbReference type="SAM" id="MobiDB-lite"/>
    </source>
</evidence>
<gene>
    <name evidence="2" type="ORF">CNLFYP112_01555</name>
</gene>